<sequence length="87" mass="10183">MRKVFIALIVFMFIAPTLGNAYSPNYVFDHDPIYVFIDGKEPAFTNEPFFQNGTTLIEFRPVFELLGLQVGWDQRRLQEKNKALRLK</sequence>
<organism evidence="2 3">
    <name type="scientific">Alkalihalophilus marmarensis DSM 21297</name>
    <dbReference type="NCBI Taxonomy" id="1188261"/>
    <lineage>
        <taxon>Bacteria</taxon>
        <taxon>Bacillati</taxon>
        <taxon>Bacillota</taxon>
        <taxon>Bacilli</taxon>
        <taxon>Bacillales</taxon>
        <taxon>Bacillaceae</taxon>
        <taxon>Alkalihalophilus</taxon>
    </lineage>
</organism>
<comment type="caution">
    <text evidence="2">The sequence shown here is derived from an EMBL/GenBank/DDBJ whole genome shotgun (WGS) entry which is preliminary data.</text>
</comment>
<name>U6SN50_9BACI</name>
<reference evidence="2 3" key="1">
    <citation type="journal article" date="2013" name="Genome Announc.">
        <title>Genome Sequence of the Extreme Obligate Alkaliphile Bacillus marmarensis Strain DSM 21297.</title>
        <authorList>
            <person name="Wernick D.G."/>
            <person name="Choi K.Y."/>
            <person name="Tat C.A."/>
            <person name="Lafontaine Rivera J.G."/>
            <person name="Liao J.C."/>
        </authorList>
    </citation>
    <scope>NUCLEOTIDE SEQUENCE [LARGE SCALE GENOMIC DNA]</scope>
    <source>
        <strain evidence="2 3">DSM 21297</strain>
    </source>
</reference>
<dbReference type="Proteomes" id="UP000017170">
    <property type="component" value="Unassembled WGS sequence"/>
</dbReference>
<feature type="domain" description="Copper amine oxidase-like N-terminal" evidence="1">
    <location>
        <begin position="37"/>
        <end position="75"/>
    </location>
</feature>
<dbReference type="SUPFAM" id="SSF55383">
    <property type="entry name" value="Copper amine oxidase, domain N"/>
    <property type="match status" value="1"/>
</dbReference>
<dbReference type="AlphaFoldDB" id="U6SN50"/>
<evidence type="ECO:0000313" key="3">
    <source>
        <dbReference type="Proteomes" id="UP000017170"/>
    </source>
</evidence>
<protein>
    <recommendedName>
        <fullName evidence="1">Copper amine oxidase-like N-terminal domain-containing protein</fullName>
    </recommendedName>
</protein>
<evidence type="ECO:0000313" key="2">
    <source>
        <dbReference type="EMBL" id="ERN52061.1"/>
    </source>
</evidence>
<proteinExistence type="predicted"/>
<evidence type="ECO:0000259" key="1">
    <source>
        <dbReference type="Pfam" id="PF07833"/>
    </source>
</evidence>
<dbReference type="EMBL" id="ATAE01000041">
    <property type="protein sequence ID" value="ERN52061.1"/>
    <property type="molecule type" value="Genomic_DNA"/>
</dbReference>
<dbReference type="Pfam" id="PF07833">
    <property type="entry name" value="Cu_amine_oxidN1"/>
    <property type="match status" value="1"/>
</dbReference>
<dbReference type="InterPro" id="IPR036582">
    <property type="entry name" value="Mao_N_sf"/>
</dbReference>
<keyword evidence="3" id="KW-1185">Reference proteome</keyword>
<gene>
    <name evidence="2" type="ORF">A33I_18380</name>
</gene>
<dbReference type="PATRIC" id="fig|1188261.3.peg.3167"/>
<accession>U6SN50</accession>
<dbReference type="InterPro" id="IPR012854">
    <property type="entry name" value="Cu_amine_oxidase-like_N"/>
</dbReference>